<sequence length="183" mass="20348">MRKSRFRRLSGSAKKLLAPEQLRVAVEALAERLDQPAALVGGYALQQFGSPRLTGDLDIITTEVPTGFVLGDQLSFGGAQSHQRGVPVDFIVRSDHYVGLYEEALDHRVNISDIALPVVPPEYILAMKLAAGRSSDDADIEWMLTSDVVEVDQTEQIIRQHLGHYAADEFFMLVEEIEWLASR</sequence>
<dbReference type="AlphaFoldDB" id="A0A0F9PLJ2"/>
<reference evidence="1" key="1">
    <citation type="journal article" date="2015" name="Nature">
        <title>Complex archaea that bridge the gap between prokaryotes and eukaryotes.</title>
        <authorList>
            <person name="Spang A."/>
            <person name="Saw J.H."/>
            <person name="Jorgensen S.L."/>
            <person name="Zaremba-Niedzwiedzka K."/>
            <person name="Martijn J."/>
            <person name="Lind A.E."/>
            <person name="van Eijk R."/>
            <person name="Schleper C."/>
            <person name="Guy L."/>
            <person name="Ettema T.J."/>
        </authorList>
    </citation>
    <scope>NUCLEOTIDE SEQUENCE</scope>
</reference>
<organism evidence="1">
    <name type="scientific">marine sediment metagenome</name>
    <dbReference type="NCBI Taxonomy" id="412755"/>
    <lineage>
        <taxon>unclassified sequences</taxon>
        <taxon>metagenomes</taxon>
        <taxon>ecological metagenomes</taxon>
    </lineage>
</organism>
<dbReference type="Gene3D" id="3.30.460.40">
    <property type="match status" value="1"/>
</dbReference>
<dbReference type="EMBL" id="LAZR01002361">
    <property type="protein sequence ID" value="KKN31049.1"/>
    <property type="molecule type" value="Genomic_DNA"/>
</dbReference>
<gene>
    <name evidence="1" type="ORF">LCGC14_0827990</name>
</gene>
<dbReference type="InterPro" id="IPR043519">
    <property type="entry name" value="NT_sf"/>
</dbReference>
<dbReference type="SUPFAM" id="SSF81301">
    <property type="entry name" value="Nucleotidyltransferase"/>
    <property type="match status" value="1"/>
</dbReference>
<proteinExistence type="predicted"/>
<accession>A0A0F9PLJ2</accession>
<evidence type="ECO:0000313" key="1">
    <source>
        <dbReference type="EMBL" id="KKN31049.1"/>
    </source>
</evidence>
<name>A0A0F9PLJ2_9ZZZZ</name>
<comment type="caution">
    <text evidence="1">The sequence shown here is derived from an EMBL/GenBank/DDBJ whole genome shotgun (WGS) entry which is preliminary data.</text>
</comment>
<protein>
    <submittedName>
        <fullName evidence="1">Uncharacterized protein</fullName>
    </submittedName>
</protein>